<name>A0A3D9KBN3_9BACL</name>
<protein>
    <recommendedName>
        <fullName evidence="4">Replication restart DNA helicase PriA</fullName>
    </recommendedName>
</protein>
<keyword evidence="1" id="KW-1133">Transmembrane helix</keyword>
<proteinExistence type="predicted"/>
<comment type="caution">
    <text evidence="2">The sequence shown here is derived from an EMBL/GenBank/DDBJ whole genome shotgun (WGS) entry which is preliminary data.</text>
</comment>
<dbReference type="PANTHER" id="PTHR37826">
    <property type="entry name" value="FLOTILLIN BAND_7_5 DOMAIN PROTEIN"/>
    <property type="match status" value="1"/>
</dbReference>
<evidence type="ECO:0000313" key="2">
    <source>
        <dbReference type="EMBL" id="RED83934.1"/>
    </source>
</evidence>
<keyword evidence="1" id="KW-0472">Membrane</keyword>
<dbReference type="Proteomes" id="UP000256977">
    <property type="component" value="Unassembled WGS sequence"/>
</dbReference>
<keyword evidence="1" id="KW-0812">Transmembrane</keyword>
<accession>A0A3D9KBN3</accession>
<organism evidence="2 3">
    <name type="scientific">Cohnella phaseoli</name>
    <dbReference type="NCBI Taxonomy" id="456490"/>
    <lineage>
        <taxon>Bacteria</taxon>
        <taxon>Bacillati</taxon>
        <taxon>Bacillota</taxon>
        <taxon>Bacilli</taxon>
        <taxon>Bacillales</taxon>
        <taxon>Paenibacillaceae</taxon>
        <taxon>Cohnella</taxon>
    </lineage>
</organism>
<evidence type="ECO:0008006" key="4">
    <source>
        <dbReference type="Google" id="ProtNLM"/>
    </source>
</evidence>
<sequence length="372" mass="42526">MNNAATAIRFPCPSCAGPMVFDAESQNLKCQYCGANKEIEKILDEPVEHAFNRRDENLDRLQDWGAQQQAIHCETCGGETLIPAGQTTSTCVFCGSPKVLSQENVRSIRPESVIPFRVSRDEALNSFARWKKKKYFMPNHFKKTDVDSQLNGIYIPYWTYDTETYSVYSAEVGIYHYRTVTKTRVVNGKTETYTAQERYTVWHSTRGDYGRSFDDILIPASGHYNSDLLKELGDFKLSELHGYKPEYLSGYISERYSITREEGWEKAQQRADSTLNTEIRSVIGGDEIRNLRIRTTYNAITYKHLLLPVWNANYVYKSKKYYYMVNGQTGTVSGRVPRSALKITLFTLFLLGIVGSIVWFIASHPEITSTTT</sequence>
<dbReference type="PANTHER" id="PTHR37826:SF3">
    <property type="entry name" value="J DOMAIN-CONTAINING PROTEIN"/>
    <property type="match status" value="1"/>
</dbReference>
<gene>
    <name evidence="2" type="ORF">DFP98_10740</name>
</gene>
<feature type="transmembrane region" description="Helical" evidence="1">
    <location>
        <begin position="343"/>
        <end position="362"/>
    </location>
</feature>
<reference evidence="2 3" key="1">
    <citation type="submission" date="2018-07" db="EMBL/GenBank/DDBJ databases">
        <title>Genomic Encyclopedia of Type Strains, Phase III (KMG-III): the genomes of soil and plant-associated and newly described type strains.</title>
        <authorList>
            <person name="Whitman W."/>
        </authorList>
    </citation>
    <scope>NUCLEOTIDE SEQUENCE [LARGE SCALE GENOMIC DNA]</scope>
    <source>
        <strain evidence="2 3">CECT 7287</strain>
    </source>
</reference>
<dbReference type="EMBL" id="QRDZ01000007">
    <property type="protein sequence ID" value="RED83934.1"/>
    <property type="molecule type" value="Genomic_DNA"/>
</dbReference>
<evidence type="ECO:0000256" key="1">
    <source>
        <dbReference type="SAM" id="Phobius"/>
    </source>
</evidence>
<dbReference type="OrthoDB" id="3182597at2"/>
<keyword evidence="3" id="KW-1185">Reference proteome</keyword>
<dbReference type="RefSeq" id="WP_116060572.1">
    <property type="nucleotide sequence ID" value="NZ_QRDZ01000007.1"/>
</dbReference>
<evidence type="ECO:0000313" key="3">
    <source>
        <dbReference type="Proteomes" id="UP000256977"/>
    </source>
</evidence>
<dbReference type="AlphaFoldDB" id="A0A3D9KBN3"/>